<proteinExistence type="predicted"/>
<sequence>MRQKVRDIFFLILGVSLTILFFTVVIPVLVIIGLIKVISMIKHFINSHKYAKINP</sequence>
<reference evidence="2" key="1">
    <citation type="submission" date="2020-10" db="EMBL/GenBank/DDBJ databases">
        <authorList>
            <person name="Gilroy R."/>
        </authorList>
    </citation>
    <scope>NUCLEOTIDE SEQUENCE</scope>
    <source>
        <strain evidence="2">CHK195-26880</strain>
    </source>
</reference>
<evidence type="ECO:0000256" key="1">
    <source>
        <dbReference type="SAM" id="Phobius"/>
    </source>
</evidence>
<dbReference type="Proteomes" id="UP000886833">
    <property type="component" value="Unassembled WGS sequence"/>
</dbReference>
<keyword evidence="1" id="KW-1133">Transmembrane helix</keyword>
<gene>
    <name evidence="2" type="ORF">IAB59_06345</name>
</gene>
<dbReference type="AlphaFoldDB" id="A0A9D1GC30"/>
<evidence type="ECO:0000313" key="2">
    <source>
        <dbReference type="EMBL" id="HIT38076.1"/>
    </source>
</evidence>
<dbReference type="EMBL" id="DVKQ01000082">
    <property type="protein sequence ID" value="HIT38076.1"/>
    <property type="molecule type" value="Genomic_DNA"/>
</dbReference>
<reference evidence="2" key="2">
    <citation type="journal article" date="2021" name="PeerJ">
        <title>Extensive microbial diversity within the chicken gut microbiome revealed by metagenomics and culture.</title>
        <authorList>
            <person name="Gilroy R."/>
            <person name="Ravi A."/>
            <person name="Getino M."/>
            <person name="Pursley I."/>
            <person name="Horton D.L."/>
            <person name="Alikhan N.F."/>
            <person name="Baker D."/>
            <person name="Gharbi K."/>
            <person name="Hall N."/>
            <person name="Watson M."/>
            <person name="Adriaenssens E.M."/>
            <person name="Foster-Nyarko E."/>
            <person name="Jarju S."/>
            <person name="Secka A."/>
            <person name="Antonio M."/>
            <person name="Oren A."/>
            <person name="Chaudhuri R.R."/>
            <person name="La Ragione R."/>
            <person name="Hildebrand F."/>
            <person name="Pallen M.J."/>
        </authorList>
    </citation>
    <scope>NUCLEOTIDE SEQUENCE</scope>
    <source>
        <strain evidence="2">CHK195-26880</strain>
    </source>
</reference>
<accession>A0A9D1GC30</accession>
<keyword evidence="1" id="KW-0812">Transmembrane</keyword>
<feature type="transmembrane region" description="Helical" evidence="1">
    <location>
        <begin position="9"/>
        <end position="35"/>
    </location>
</feature>
<organism evidence="2 3">
    <name type="scientific">Candidatus Onthousia faecipullorum</name>
    <dbReference type="NCBI Taxonomy" id="2840887"/>
    <lineage>
        <taxon>Bacteria</taxon>
        <taxon>Bacillati</taxon>
        <taxon>Bacillota</taxon>
        <taxon>Bacilli</taxon>
        <taxon>Candidatus Onthousia</taxon>
    </lineage>
</organism>
<name>A0A9D1GC30_9FIRM</name>
<keyword evidence="1" id="KW-0472">Membrane</keyword>
<evidence type="ECO:0000313" key="3">
    <source>
        <dbReference type="Proteomes" id="UP000886833"/>
    </source>
</evidence>
<protein>
    <submittedName>
        <fullName evidence="2">Uncharacterized protein</fullName>
    </submittedName>
</protein>
<comment type="caution">
    <text evidence="2">The sequence shown here is derived from an EMBL/GenBank/DDBJ whole genome shotgun (WGS) entry which is preliminary data.</text>
</comment>